<keyword evidence="4" id="KW-1185">Reference proteome</keyword>
<comment type="caution">
    <text evidence="3">The sequence shown here is derived from an EMBL/GenBank/DDBJ whole genome shotgun (WGS) entry which is preliminary data.</text>
</comment>
<sequence>MRWPQLIRLGIVLEYLGCSLATPPWIPEPEAEPSAIHAIYHPNYIDPDQIFEDLELSSEETRPLKHRRIAQEFDDHLLSFDHHAQDFQEWMDRMMSNYYEGSTGSTETIQTSGSTVSKEIVEKVHHPASQAKEFNPVILGKHPRVNEVEEINQIAQESEKSRRLFNRRAGKSATRNANNDAKKNLSAKVQEAVADLTEDNTGPQDKKNNHEFKERLNQKMAEILNHMSTFKTELYKYRIEGSSITFVKGRKLMQTLDTHEILIRLSNENSVIPFRKQIEPRILQILRGFNLYHNWLSRKGLDLELIGKRNAYEDLLEWFWKILFEGTQGRLPLLGWVAIQYPLQNPEVFFNSDAQKYIVELLSGDLKVTLERCFESSIKLMGYWYQDTSEAMKNRPLVPGQYSGTTYSEDVYFKMVAWILEGKPKPENTQE</sequence>
<feature type="signal peptide" evidence="2">
    <location>
        <begin position="1"/>
        <end position="21"/>
    </location>
</feature>
<feature type="region of interest" description="Disordered" evidence="1">
    <location>
        <begin position="159"/>
        <end position="185"/>
    </location>
</feature>
<proteinExistence type="predicted"/>
<dbReference type="AlphaFoldDB" id="A0A2S4UUC7"/>
<dbReference type="VEuPathDB" id="FungiDB:PSHT_00842"/>
<accession>A0A2S4UUC7</accession>
<organism evidence="3 4">
    <name type="scientific">Puccinia striiformis</name>
    <dbReference type="NCBI Taxonomy" id="27350"/>
    <lineage>
        <taxon>Eukaryota</taxon>
        <taxon>Fungi</taxon>
        <taxon>Dikarya</taxon>
        <taxon>Basidiomycota</taxon>
        <taxon>Pucciniomycotina</taxon>
        <taxon>Pucciniomycetes</taxon>
        <taxon>Pucciniales</taxon>
        <taxon>Pucciniaceae</taxon>
        <taxon>Puccinia</taxon>
    </lineage>
</organism>
<evidence type="ECO:0000313" key="4">
    <source>
        <dbReference type="Proteomes" id="UP000239156"/>
    </source>
</evidence>
<evidence type="ECO:0000313" key="3">
    <source>
        <dbReference type="EMBL" id="POW00886.1"/>
    </source>
</evidence>
<evidence type="ECO:0000256" key="2">
    <source>
        <dbReference type="SAM" id="SignalP"/>
    </source>
</evidence>
<dbReference type="Proteomes" id="UP000239156">
    <property type="component" value="Unassembled WGS sequence"/>
</dbReference>
<gene>
    <name evidence="3" type="ORF">PSTT_12812</name>
</gene>
<reference evidence="3" key="1">
    <citation type="submission" date="2017-12" db="EMBL/GenBank/DDBJ databases">
        <title>Gene loss provides genomic basis for host adaptation in cereal stripe rust fungi.</title>
        <authorList>
            <person name="Xia C."/>
        </authorList>
    </citation>
    <scope>NUCLEOTIDE SEQUENCE [LARGE SCALE GENOMIC DNA]</scope>
    <source>
        <strain evidence="3">93-210</strain>
    </source>
</reference>
<evidence type="ECO:0000256" key="1">
    <source>
        <dbReference type="SAM" id="MobiDB-lite"/>
    </source>
</evidence>
<dbReference type="VEuPathDB" id="FungiDB:PSTT_12812"/>
<keyword evidence="2" id="KW-0732">Signal</keyword>
<protein>
    <submittedName>
        <fullName evidence="3">Uncharacterized protein</fullName>
    </submittedName>
</protein>
<feature type="chain" id="PRO_5015672567" evidence="2">
    <location>
        <begin position="22"/>
        <end position="431"/>
    </location>
</feature>
<name>A0A2S4UUC7_9BASI</name>
<dbReference type="EMBL" id="PKSL01000169">
    <property type="protein sequence ID" value="POW00886.1"/>
    <property type="molecule type" value="Genomic_DNA"/>
</dbReference>